<sequence length="109" mass="11491">MVLLLMSGAPVWAGQGADLSVSDQDISMFGLAAVADDQLDQLRGRLTVFNSNEVDGQLYNNEAVSNVTGSNFVTDGSFAGMSGFSTVIQNSGNNVLIQSATVLNLQFQQ</sequence>
<dbReference type="Proteomes" id="UP000064243">
    <property type="component" value="Unassembled WGS sequence"/>
</dbReference>
<name>A0A119CWV2_THIDE</name>
<protein>
    <submittedName>
        <fullName evidence="1">Uncharacterized protein</fullName>
    </submittedName>
</protein>
<gene>
    <name evidence="1" type="ORF">ABW22_04675</name>
</gene>
<comment type="caution">
    <text evidence="1">The sequence shown here is derived from an EMBL/GenBank/DDBJ whole genome shotgun (WGS) entry which is preliminary data.</text>
</comment>
<reference evidence="1 2" key="1">
    <citation type="journal article" date="2015" name="Appl. Environ. Microbiol.">
        <title>Aerobic and Anaerobic Thiosulfate Oxidation by a Cold-Adapted, Subglacial Chemoautotroph.</title>
        <authorList>
            <person name="Harrold Z.R."/>
            <person name="Skidmore M.L."/>
            <person name="Hamilton T.L."/>
            <person name="Desch L."/>
            <person name="Amada K."/>
            <person name="van Gelder W."/>
            <person name="Glover K."/>
            <person name="Roden E.E."/>
            <person name="Boyd E.S."/>
        </authorList>
    </citation>
    <scope>NUCLEOTIDE SEQUENCE [LARGE SCALE GENOMIC DNA]</scope>
    <source>
        <strain evidence="1 2">RG</strain>
    </source>
</reference>
<evidence type="ECO:0000313" key="1">
    <source>
        <dbReference type="EMBL" id="KVW97229.1"/>
    </source>
</evidence>
<dbReference type="PATRIC" id="fig|36861.3.peg.389"/>
<dbReference type="AlphaFoldDB" id="A0A119CWV2"/>
<proteinExistence type="predicted"/>
<accession>A0A119CWV2</accession>
<evidence type="ECO:0000313" key="2">
    <source>
        <dbReference type="Proteomes" id="UP000064243"/>
    </source>
</evidence>
<keyword evidence="2" id="KW-1185">Reference proteome</keyword>
<organism evidence="1 2">
    <name type="scientific">Thiobacillus denitrificans</name>
    <dbReference type="NCBI Taxonomy" id="36861"/>
    <lineage>
        <taxon>Bacteria</taxon>
        <taxon>Pseudomonadati</taxon>
        <taxon>Pseudomonadota</taxon>
        <taxon>Betaproteobacteria</taxon>
        <taxon>Nitrosomonadales</taxon>
        <taxon>Thiobacillaceae</taxon>
        <taxon>Thiobacillus</taxon>
    </lineage>
</organism>
<dbReference type="EMBL" id="LDUG01000017">
    <property type="protein sequence ID" value="KVW97229.1"/>
    <property type="molecule type" value="Genomic_DNA"/>
</dbReference>